<organism evidence="3 4">
    <name type="scientific">Deinococcus cavernae</name>
    <dbReference type="NCBI Taxonomy" id="2320857"/>
    <lineage>
        <taxon>Bacteria</taxon>
        <taxon>Thermotogati</taxon>
        <taxon>Deinococcota</taxon>
        <taxon>Deinococci</taxon>
        <taxon>Deinococcales</taxon>
        <taxon>Deinococcaceae</taxon>
        <taxon>Deinococcus</taxon>
    </lineage>
</organism>
<feature type="transmembrane region" description="Helical" evidence="1">
    <location>
        <begin position="40"/>
        <end position="58"/>
    </location>
</feature>
<protein>
    <recommendedName>
        <fullName evidence="2">Endonuclease/exonuclease/phosphatase domain-containing protein</fullName>
    </recommendedName>
</protein>
<sequence>MSVRAGPPDEGLHVARRVWRSGLLLRFGRCMKRPPRLAPIRFWSLLFILVACGWWWVTRTHAGTWWWAAALNVVPPQVLLPIPLVMAWQAGRARKQGWVLLNVLAAAVFTVSVAGFGLPRAEQKHAGLPLTLLTLNTDFAGTDPAHLAQVALREGVQVIALQEALNRHGDPGEYEQRLRAAFPGWSVTRYDELVTISKFPILSARSVKFPNSAHAVFVTQVRAQGQVVDIVNMHLPAPKLLPSASDRAQNRNVQERLQLTLDIRRDFQKVAGSLIRADDHPLIIAGDLNAPPRGGVWYQLRSLGLRDAFRESGRGFGFTHHALFGHSRIDYVWLRGAKAGHTRTLRDLLSDHRAVVVKVMLPETESSE</sequence>
<dbReference type="Pfam" id="PF03372">
    <property type="entry name" value="Exo_endo_phos"/>
    <property type="match status" value="1"/>
</dbReference>
<dbReference type="AlphaFoldDB" id="A0A418V994"/>
<keyword evidence="1" id="KW-0812">Transmembrane</keyword>
<gene>
    <name evidence="3" type="ORF">D3875_14850</name>
</gene>
<keyword evidence="1" id="KW-1133">Transmembrane helix</keyword>
<name>A0A418V994_9DEIO</name>
<evidence type="ECO:0000313" key="4">
    <source>
        <dbReference type="Proteomes" id="UP000286287"/>
    </source>
</evidence>
<dbReference type="Gene3D" id="3.60.10.10">
    <property type="entry name" value="Endonuclease/exonuclease/phosphatase"/>
    <property type="match status" value="1"/>
</dbReference>
<dbReference type="SUPFAM" id="SSF56219">
    <property type="entry name" value="DNase I-like"/>
    <property type="match status" value="1"/>
</dbReference>
<dbReference type="InterPro" id="IPR036691">
    <property type="entry name" value="Endo/exonu/phosph_ase_sf"/>
</dbReference>
<comment type="caution">
    <text evidence="3">The sequence shown here is derived from an EMBL/GenBank/DDBJ whole genome shotgun (WGS) entry which is preliminary data.</text>
</comment>
<accession>A0A418V994</accession>
<dbReference type="InterPro" id="IPR005135">
    <property type="entry name" value="Endo/exonuclease/phosphatase"/>
</dbReference>
<feature type="domain" description="Endonuclease/exonuclease/phosphatase" evidence="2">
    <location>
        <begin position="133"/>
        <end position="352"/>
    </location>
</feature>
<evidence type="ECO:0000256" key="1">
    <source>
        <dbReference type="SAM" id="Phobius"/>
    </source>
</evidence>
<keyword evidence="4" id="KW-1185">Reference proteome</keyword>
<keyword evidence="1" id="KW-0472">Membrane</keyword>
<feature type="transmembrane region" description="Helical" evidence="1">
    <location>
        <begin position="64"/>
        <end position="86"/>
    </location>
</feature>
<evidence type="ECO:0000313" key="3">
    <source>
        <dbReference type="EMBL" id="RJF72627.1"/>
    </source>
</evidence>
<dbReference type="GO" id="GO:0003824">
    <property type="term" value="F:catalytic activity"/>
    <property type="evidence" value="ECO:0007669"/>
    <property type="project" value="InterPro"/>
</dbReference>
<reference evidence="3 4" key="1">
    <citation type="submission" date="2018-09" db="EMBL/GenBank/DDBJ databases">
        <authorList>
            <person name="Zhu H."/>
        </authorList>
    </citation>
    <scope>NUCLEOTIDE SEQUENCE [LARGE SCALE GENOMIC DNA]</scope>
    <source>
        <strain evidence="3 4">K2S05-167</strain>
    </source>
</reference>
<feature type="transmembrane region" description="Helical" evidence="1">
    <location>
        <begin position="98"/>
        <end position="118"/>
    </location>
</feature>
<dbReference type="Proteomes" id="UP000286287">
    <property type="component" value="Unassembled WGS sequence"/>
</dbReference>
<evidence type="ECO:0000259" key="2">
    <source>
        <dbReference type="Pfam" id="PF03372"/>
    </source>
</evidence>
<proteinExistence type="predicted"/>
<dbReference type="EMBL" id="QYUJ01000014">
    <property type="protein sequence ID" value="RJF72627.1"/>
    <property type="molecule type" value="Genomic_DNA"/>
</dbReference>